<evidence type="ECO:0000256" key="1">
    <source>
        <dbReference type="SAM" id="MobiDB-lite"/>
    </source>
</evidence>
<name>A0ABN1BGE5_9BACI</name>
<feature type="compositionally biased region" description="Polar residues" evidence="1">
    <location>
        <begin position="159"/>
        <end position="173"/>
    </location>
</feature>
<feature type="compositionally biased region" description="Low complexity" evidence="1">
    <location>
        <begin position="112"/>
        <end position="127"/>
    </location>
</feature>
<accession>A0ABN1BGE5</accession>
<sequence>MKRYRVQRSMAIIIIGFITFWNLFPIVSYATFITPGTPITPGEAITPGEPIEGGEYIIPGEVLPYGDPIQEGEFENSGEPIIEGEPINEGLFMIPNVPEFPAYQPIGGDAASPGSPIQSGSSSQSGNGMEGGKATSPGSPINGGNSGAGGSATEGGNPNTGDTLNGGSAINGGNQSGDGEAPTSGNPVNGGDASQGGNAVDGNAINGGDGPSSGSGGHGNAGNSGEGEIETKSFLNIALQSTDGSQGLYGHITGFLKDMKNYGLKFADDVAQGAASLYAGFQFRQLESGNYSVKGKNKLNNRLSNWFYDRYRQYTFNGESKAMGPQVRYIRQDRMNAFLSSKSIPNAGTMGGLLKNSAQSAKSAVSQSWNVFSKGFWKPSSSVKLGGPAGIILNSAGSIYDHSNGFSDLGGLATTDFAASFTTDAAIGVASTAAGSAASAMASGAVAGSVVPGVGTIIGAAAGLGVGIATSYFFNGTNVGGRIKKGITKGIKKGYDAIAGGVKKGVGAAKEAATWAKDKVSSAFSKLGGIFD</sequence>
<keyword evidence="4" id="KW-1185">Reference proteome</keyword>
<evidence type="ECO:0000256" key="2">
    <source>
        <dbReference type="SAM" id="Phobius"/>
    </source>
</evidence>
<proteinExistence type="predicted"/>
<comment type="caution">
    <text evidence="3">The sequence shown here is derived from an EMBL/GenBank/DDBJ whole genome shotgun (WGS) entry which is preliminary data.</text>
</comment>
<feature type="transmembrane region" description="Helical" evidence="2">
    <location>
        <begin position="12"/>
        <end position="32"/>
    </location>
</feature>
<gene>
    <name evidence="3" type="ORF">GCM10008986_25270</name>
</gene>
<feature type="compositionally biased region" description="Gly residues" evidence="1">
    <location>
        <begin position="205"/>
        <end position="225"/>
    </location>
</feature>
<reference evidence="3 4" key="1">
    <citation type="journal article" date="2019" name="Int. J. Syst. Evol. Microbiol.">
        <title>The Global Catalogue of Microorganisms (GCM) 10K type strain sequencing project: providing services to taxonomists for standard genome sequencing and annotation.</title>
        <authorList>
            <consortium name="The Broad Institute Genomics Platform"/>
            <consortium name="The Broad Institute Genome Sequencing Center for Infectious Disease"/>
            <person name="Wu L."/>
            <person name="Ma J."/>
        </authorList>
    </citation>
    <scope>NUCLEOTIDE SEQUENCE [LARGE SCALE GENOMIC DNA]</scope>
    <source>
        <strain evidence="3 4">JCM 12389</strain>
    </source>
</reference>
<evidence type="ECO:0000313" key="3">
    <source>
        <dbReference type="EMBL" id="GAA0497247.1"/>
    </source>
</evidence>
<feature type="compositionally biased region" description="Gly residues" evidence="1">
    <location>
        <begin position="144"/>
        <end position="153"/>
    </location>
</feature>
<dbReference type="EMBL" id="BAAADO010000005">
    <property type="protein sequence ID" value="GAA0497247.1"/>
    <property type="molecule type" value="Genomic_DNA"/>
</dbReference>
<organism evidence="3 4">
    <name type="scientific">Salinibacillus aidingensis</name>
    <dbReference type="NCBI Taxonomy" id="237684"/>
    <lineage>
        <taxon>Bacteria</taxon>
        <taxon>Bacillati</taxon>
        <taxon>Bacillota</taxon>
        <taxon>Bacilli</taxon>
        <taxon>Bacillales</taxon>
        <taxon>Bacillaceae</taxon>
        <taxon>Salinibacillus</taxon>
    </lineage>
</organism>
<protein>
    <submittedName>
        <fullName evidence="3">Uncharacterized protein</fullName>
    </submittedName>
</protein>
<feature type="region of interest" description="Disordered" evidence="1">
    <location>
        <begin position="104"/>
        <end position="227"/>
    </location>
</feature>
<dbReference type="Proteomes" id="UP001500880">
    <property type="component" value="Unassembled WGS sequence"/>
</dbReference>
<keyword evidence="2" id="KW-0472">Membrane</keyword>
<keyword evidence="2" id="KW-0812">Transmembrane</keyword>
<keyword evidence="2" id="KW-1133">Transmembrane helix</keyword>
<evidence type="ECO:0000313" key="4">
    <source>
        <dbReference type="Proteomes" id="UP001500880"/>
    </source>
</evidence>